<organism evidence="2 3">
    <name type="scientific">Ensete ventricosum</name>
    <name type="common">Abyssinian banana</name>
    <name type="synonym">Musa ensete</name>
    <dbReference type="NCBI Taxonomy" id="4639"/>
    <lineage>
        <taxon>Eukaryota</taxon>
        <taxon>Viridiplantae</taxon>
        <taxon>Streptophyta</taxon>
        <taxon>Embryophyta</taxon>
        <taxon>Tracheophyta</taxon>
        <taxon>Spermatophyta</taxon>
        <taxon>Magnoliopsida</taxon>
        <taxon>Liliopsida</taxon>
        <taxon>Zingiberales</taxon>
        <taxon>Musaceae</taxon>
        <taxon>Ensete</taxon>
    </lineage>
</organism>
<feature type="region of interest" description="Disordered" evidence="1">
    <location>
        <begin position="72"/>
        <end position="118"/>
    </location>
</feature>
<sequence length="118" mass="13757">MQLRRRREGVRLPMAEPTKGGRLDAVDRRADERGVAELERGTARKRDEFRQRGKEEVMGFIEYLITCENDPRMAAGGDHRRPLRQLPQAQQKLQQRMRRHGRQDPHQIPANDGNHLLA</sequence>
<dbReference type="EMBL" id="AMZH03006407">
    <property type="protein sequence ID" value="RRT63928.1"/>
    <property type="molecule type" value="Genomic_DNA"/>
</dbReference>
<dbReference type="AlphaFoldDB" id="A0A426ZIX0"/>
<accession>A0A426ZIX0</accession>
<feature type="region of interest" description="Disordered" evidence="1">
    <location>
        <begin position="1"/>
        <end position="25"/>
    </location>
</feature>
<comment type="caution">
    <text evidence="2">The sequence shown here is derived from an EMBL/GenBank/DDBJ whole genome shotgun (WGS) entry which is preliminary data.</text>
</comment>
<name>A0A426ZIX0_ENSVE</name>
<dbReference type="Proteomes" id="UP000287651">
    <property type="component" value="Unassembled WGS sequence"/>
</dbReference>
<reference evidence="2 3" key="1">
    <citation type="journal article" date="2014" name="Agronomy (Basel)">
        <title>A Draft Genome Sequence for Ensete ventricosum, the Drought-Tolerant Tree Against Hunger.</title>
        <authorList>
            <person name="Harrison J."/>
            <person name="Moore K.A."/>
            <person name="Paszkiewicz K."/>
            <person name="Jones T."/>
            <person name="Grant M."/>
            <person name="Ambacheew D."/>
            <person name="Muzemil S."/>
            <person name="Studholme D.J."/>
        </authorList>
    </citation>
    <scope>NUCLEOTIDE SEQUENCE [LARGE SCALE GENOMIC DNA]</scope>
</reference>
<proteinExistence type="predicted"/>
<feature type="compositionally biased region" description="Low complexity" evidence="1">
    <location>
        <begin position="84"/>
        <end position="94"/>
    </location>
</feature>
<evidence type="ECO:0000313" key="2">
    <source>
        <dbReference type="EMBL" id="RRT63928.1"/>
    </source>
</evidence>
<gene>
    <name evidence="2" type="ORF">B296_00010618</name>
</gene>
<protein>
    <submittedName>
        <fullName evidence="2">Uncharacterized protein</fullName>
    </submittedName>
</protein>
<evidence type="ECO:0000256" key="1">
    <source>
        <dbReference type="SAM" id="MobiDB-lite"/>
    </source>
</evidence>
<evidence type="ECO:0000313" key="3">
    <source>
        <dbReference type="Proteomes" id="UP000287651"/>
    </source>
</evidence>